<feature type="compositionally biased region" description="Gly residues" evidence="5">
    <location>
        <begin position="790"/>
        <end position="810"/>
    </location>
</feature>
<dbReference type="Proteomes" id="UP000054558">
    <property type="component" value="Unassembled WGS sequence"/>
</dbReference>
<feature type="region of interest" description="Disordered" evidence="5">
    <location>
        <begin position="704"/>
        <end position="810"/>
    </location>
</feature>
<feature type="domain" description="RanBP2-type" evidence="6">
    <location>
        <begin position="466"/>
        <end position="495"/>
    </location>
</feature>
<keyword evidence="3" id="KW-0862">Zinc</keyword>
<accession>A0A1Y1I005</accession>
<dbReference type="SUPFAM" id="SSF90209">
    <property type="entry name" value="Ran binding protein zinc finger-like"/>
    <property type="match status" value="1"/>
</dbReference>
<evidence type="ECO:0000256" key="1">
    <source>
        <dbReference type="ARBA" id="ARBA00022723"/>
    </source>
</evidence>
<feature type="compositionally biased region" description="Low complexity" evidence="5">
    <location>
        <begin position="721"/>
        <end position="735"/>
    </location>
</feature>
<dbReference type="Gene3D" id="4.10.1060.10">
    <property type="entry name" value="Zinc finger, RanBP2-type"/>
    <property type="match status" value="1"/>
</dbReference>
<feature type="non-terminal residue" evidence="7">
    <location>
        <position position="810"/>
    </location>
</feature>
<evidence type="ECO:0000259" key="6">
    <source>
        <dbReference type="PROSITE" id="PS50199"/>
    </source>
</evidence>
<dbReference type="PANTHER" id="PTHR23111">
    <property type="entry name" value="ZINC FINGER PROTEIN"/>
    <property type="match status" value="1"/>
</dbReference>
<dbReference type="InterPro" id="IPR001876">
    <property type="entry name" value="Znf_RanBP2"/>
</dbReference>
<evidence type="ECO:0000256" key="5">
    <source>
        <dbReference type="SAM" id="MobiDB-lite"/>
    </source>
</evidence>
<evidence type="ECO:0000313" key="8">
    <source>
        <dbReference type="Proteomes" id="UP000054558"/>
    </source>
</evidence>
<sequence length="810" mass="85245">MAATTSLRCVTAFSSSSICSPHAPCNDGAGPVSRAWRPARICSPLAGLRLPQHPCLVSIFTGRALQRPSAPSKAAQKRRASNNAVAEVVADGTGAAPLSTEEGSGTGKEDGLLAVDLVGAEAGYEEEERGGHSADAGVGEDGVAALALEQEAINGASSTRASSEDILGNTELSGWFKEGYEEDAAGGQEAATSYDRVSLTQEGRGGASGVTLSEGSADDSAAEEEHLDRASWARGAGRFLPHPWPEWAEFLDTLVEGPHDYFSFDSFADRPVDQARDRDAEFYGDSGVVKHALMQFARDRDDIIRLPDRDALRVLVKDDCCTLERKAVNASKRVRALLQITEAAVCVQCAKKRDCQRAFAKSSEEVMFQDVLRVVQAYAGKAVRWPAASEITPEQEAAARTVIRSLVQGAQTERPKHLARPKQRLGGEPKAPKLREAPTWTPGGYADRGYGGRDRERGAPPNSEMLPGDWKCKDCAFPNFARNVVCKRCGAPGPGIDGDRAPLFRGGGYGQQRPAYGDARGGYAERGPPRPSDRWAGEREGGQAYRPRRSGSFSEEADSFGGGRRGGYEDRERRPAYGGRGRRSAEEEDDLGGYSARFDDDDGQEVSRRRGGPAPGRRAYEEWKPALGGEEEADVAGGRRNSDAEEGDVARTFVPRAQGRRPAYDDDEERGGWGADDDQVGAVRRRSASMGEATARLAAAMGEADRGAAAADTGTGGRAGAGAATEEGFTAVGEGDTAAEKGDMAGSRGATSAGTADTGGETTRTEEEGADEEGMAASAGRAMGDAGEGEASGGRGDGGEEAYGGGLDGG</sequence>
<feature type="compositionally biased region" description="Low complexity" evidence="5">
    <location>
        <begin position="704"/>
        <end position="713"/>
    </location>
</feature>
<protein>
    <submittedName>
        <fullName evidence="7">Zinc finger (Ran-binding) family protein</fullName>
    </submittedName>
</protein>
<dbReference type="AlphaFoldDB" id="A0A1Y1I005"/>
<dbReference type="OrthoDB" id="448399at2759"/>
<proteinExistence type="predicted"/>
<keyword evidence="2 4" id="KW-0863">Zinc-finger</keyword>
<evidence type="ECO:0000256" key="4">
    <source>
        <dbReference type="PROSITE-ProRule" id="PRU00322"/>
    </source>
</evidence>
<feature type="compositionally biased region" description="Acidic residues" evidence="5">
    <location>
        <begin position="665"/>
        <end position="679"/>
    </location>
</feature>
<feature type="compositionally biased region" description="Basic and acidic residues" evidence="5">
    <location>
        <begin position="527"/>
        <end position="541"/>
    </location>
</feature>
<dbReference type="SMART" id="SM00547">
    <property type="entry name" value="ZnF_RBZ"/>
    <property type="match status" value="1"/>
</dbReference>
<organism evidence="7 8">
    <name type="scientific">Klebsormidium nitens</name>
    <name type="common">Green alga</name>
    <name type="synonym">Ulothrix nitens</name>
    <dbReference type="NCBI Taxonomy" id="105231"/>
    <lineage>
        <taxon>Eukaryota</taxon>
        <taxon>Viridiplantae</taxon>
        <taxon>Streptophyta</taxon>
        <taxon>Klebsormidiophyceae</taxon>
        <taxon>Klebsormidiales</taxon>
        <taxon>Klebsormidiaceae</taxon>
        <taxon>Klebsormidium</taxon>
    </lineage>
</organism>
<dbReference type="OMA" id="DEMMVHS"/>
<keyword evidence="1" id="KW-0479">Metal-binding</keyword>
<evidence type="ECO:0000313" key="7">
    <source>
        <dbReference type="EMBL" id="GAQ84244.1"/>
    </source>
</evidence>
<dbReference type="PANTHER" id="PTHR23111:SF40">
    <property type="entry name" value="RNA-BINDING PROTEIN INVOLVED IN HETEROCHROMATIN ASSEMBLY-RELATED"/>
    <property type="match status" value="1"/>
</dbReference>
<name>A0A1Y1I005_KLENI</name>
<keyword evidence="8" id="KW-1185">Reference proteome</keyword>
<dbReference type="PROSITE" id="PS01358">
    <property type="entry name" value="ZF_RANBP2_1"/>
    <property type="match status" value="1"/>
</dbReference>
<dbReference type="InterPro" id="IPR036443">
    <property type="entry name" value="Znf_RanBP2_sf"/>
</dbReference>
<dbReference type="STRING" id="105231.A0A1Y1I005"/>
<dbReference type="EMBL" id="DF237130">
    <property type="protein sequence ID" value="GAQ84244.1"/>
    <property type="molecule type" value="Genomic_DNA"/>
</dbReference>
<feature type="region of interest" description="Disordered" evidence="5">
    <location>
        <begin position="183"/>
        <end position="228"/>
    </location>
</feature>
<dbReference type="GO" id="GO:0003729">
    <property type="term" value="F:mRNA binding"/>
    <property type="evidence" value="ECO:0000318"/>
    <property type="project" value="GO_Central"/>
</dbReference>
<feature type="compositionally biased region" description="Low complexity" evidence="5">
    <location>
        <begin position="744"/>
        <end position="762"/>
    </location>
</feature>
<feature type="compositionally biased region" description="Basic and acidic residues" evidence="5">
    <location>
        <begin position="566"/>
        <end position="575"/>
    </location>
</feature>
<feature type="region of interest" description="Disordered" evidence="5">
    <location>
        <begin position="493"/>
        <end position="688"/>
    </location>
</feature>
<feature type="compositionally biased region" description="Basic and acidic residues" evidence="5">
    <location>
        <begin position="425"/>
        <end position="436"/>
    </location>
</feature>
<dbReference type="PROSITE" id="PS50199">
    <property type="entry name" value="ZF_RANBP2_2"/>
    <property type="match status" value="1"/>
</dbReference>
<evidence type="ECO:0000256" key="3">
    <source>
        <dbReference type="ARBA" id="ARBA00022833"/>
    </source>
</evidence>
<evidence type="ECO:0000256" key="2">
    <source>
        <dbReference type="ARBA" id="ARBA00022771"/>
    </source>
</evidence>
<reference evidence="7 8" key="1">
    <citation type="journal article" date="2014" name="Nat. Commun.">
        <title>Klebsormidium flaccidum genome reveals primary factors for plant terrestrial adaptation.</title>
        <authorList>
            <person name="Hori K."/>
            <person name="Maruyama F."/>
            <person name="Fujisawa T."/>
            <person name="Togashi T."/>
            <person name="Yamamoto N."/>
            <person name="Seo M."/>
            <person name="Sato S."/>
            <person name="Yamada T."/>
            <person name="Mori H."/>
            <person name="Tajima N."/>
            <person name="Moriyama T."/>
            <person name="Ikeuchi M."/>
            <person name="Watanabe M."/>
            <person name="Wada H."/>
            <person name="Kobayashi K."/>
            <person name="Saito M."/>
            <person name="Masuda T."/>
            <person name="Sasaki-Sekimoto Y."/>
            <person name="Mashiguchi K."/>
            <person name="Awai K."/>
            <person name="Shimojima M."/>
            <person name="Masuda S."/>
            <person name="Iwai M."/>
            <person name="Nobusawa T."/>
            <person name="Narise T."/>
            <person name="Kondo S."/>
            <person name="Saito H."/>
            <person name="Sato R."/>
            <person name="Murakawa M."/>
            <person name="Ihara Y."/>
            <person name="Oshima-Yamada Y."/>
            <person name="Ohtaka K."/>
            <person name="Satoh M."/>
            <person name="Sonobe K."/>
            <person name="Ishii M."/>
            <person name="Ohtani R."/>
            <person name="Kanamori-Sato M."/>
            <person name="Honoki R."/>
            <person name="Miyazaki D."/>
            <person name="Mochizuki H."/>
            <person name="Umetsu J."/>
            <person name="Higashi K."/>
            <person name="Shibata D."/>
            <person name="Kamiya Y."/>
            <person name="Sato N."/>
            <person name="Nakamura Y."/>
            <person name="Tabata S."/>
            <person name="Ida S."/>
            <person name="Kurokawa K."/>
            <person name="Ohta H."/>
        </authorList>
    </citation>
    <scope>NUCLEOTIDE SEQUENCE [LARGE SCALE GENOMIC DNA]</scope>
    <source>
        <strain evidence="7 8">NIES-2285</strain>
    </source>
</reference>
<feature type="region of interest" description="Disordered" evidence="5">
    <location>
        <begin position="410"/>
        <end position="466"/>
    </location>
</feature>
<dbReference type="GO" id="GO:0008270">
    <property type="term" value="F:zinc ion binding"/>
    <property type="evidence" value="ECO:0007669"/>
    <property type="project" value="UniProtKB-KW"/>
</dbReference>
<gene>
    <name evidence="7" type="ORF">KFL_001810230</name>
</gene>